<dbReference type="PRINTS" id="PR00261">
    <property type="entry name" value="LDLRECEPTOR"/>
</dbReference>
<feature type="repeat" description="LDL-receptor class B" evidence="11">
    <location>
        <begin position="370"/>
        <end position="418"/>
    </location>
</feature>
<evidence type="ECO:0000256" key="11">
    <source>
        <dbReference type="PROSITE-ProRule" id="PRU00461"/>
    </source>
</evidence>
<feature type="repeat" description="LDL-receptor class B" evidence="11">
    <location>
        <begin position="462"/>
        <end position="506"/>
    </location>
</feature>
<dbReference type="PANTHER" id="PTHR46513:SF41">
    <property type="entry name" value="LOW-DENSITY LIPOPROTEIN RECEPTOR-RELATED PROTEIN"/>
    <property type="match status" value="1"/>
</dbReference>
<dbReference type="CDD" id="cd00112">
    <property type="entry name" value="LDLa"/>
    <property type="match status" value="2"/>
</dbReference>
<keyword evidence="7 10" id="KW-1015">Disulfide bond</keyword>
<feature type="repeat" description="LDL-receptor class B" evidence="11">
    <location>
        <begin position="62"/>
        <end position="104"/>
    </location>
</feature>
<keyword evidence="5" id="KW-0677">Repeat</keyword>
<feature type="disulfide bond" evidence="10">
    <location>
        <begin position="1166"/>
        <end position="1184"/>
    </location>
</feature>
<dbReference type="SUPFAM" id="SSF57424">
    <property type="entry name" value="LDL receptor-like module"/>
    <property type="match status" value="2"/>
</dbReference>
<evidence type="ECO:0000256" key="12">
    <source>
        <dbReference type="SAM" id="MobiDB-lite"/>
    </source>
</evidence>
<dbReference type="InterPro" id="IPR050778">
    <property type="entry name" value="Cueball_EGF_LRP_Nidogen"/>
</dbReference>
<accession>A0A6A4VWR4</accession>
<dbReference type="GO" id="GO:0006897">
    <property type="term" value="P:endocytosis"/>
    <property type="evidence" value="ECO:0007669"/>
    <property type="project" value="UniProtKB-KW"/>
</dbReference>
<keyword evidence="15" id="KW-1185">Reference proteome</keyword>
<feature type="compositionally biased region" description="Low complexity" evidence="12">
    <location>
        <begin position="1297"/>
        <end position="1314"/>
    </location>
</feature>
<evidence type="ECO:0000256" key="10">
    <source>
        <dbReference type="PROSITE-ProRule" id="PRU00124"/>
    </source>
</evidence>
<dbReference type="SUPFAM" id="SSF63825">
    <property type="entry name" value="YWTD domain"/>
    <property type="match status" value="4"/>
</dbReference>
<feature type="repeat" description="LDL-receptor class B" evidence="11">
    <location>
        <begin position="704"/>
        <end position="745"/>
    </location>
</feature>
<dbReference type="Pfam" id="PF00057">
    <property type="entry name" value="Ldl_recept_a"/>
    <property type="match status" value="2"/>
</dbReference>
<evidence type="ECO:0000313" key="14">
    <source>
        <dbReference type="EMBL" id="KAF0298635.1"/>
    </source>
</evidence>
<evidence type="ECO:0000313" key="15">
    <source>
        <dbReference type="Proteomes" id="UP000440578"/>
    </source>
</evidence>
<keyword evidence="2" id="KW-0245">EGF-like domain</keyword>
<proteinExistence type="predicted"/>
<evidence type="ECO:0000256" key="13">
    <source>
        <dbReference type="SAM" id="Phobius"/>
    </source>
</evidence>
<dbReference type="InterPro" id="IPR002172">
    <property type="entry name" value="LDrepeatLR_classA_rpt"/>
</dbReference>
<dbReference type="SMART" id="SM00192">
    <property type="entry name" value="LDLa"/>
    <property type="match status" value="2"/>
</dbReference>
<dbReference type="InterPro" id="IPR011042">
    <property type="entry name" value="6-blade_b-propeller_TolB-like"/>
</dbReference>
<keyword evidence="6 13" id="KW-0472">Membrane</keyword>
<dbReference type="FunFam" id="2.120.10.30:FF:000001">
    <property type="entry name" value="Low-density lipoprotein receptor-related protein 6"/>
    <property type="match status" value="1"/>
</dbReference>
<feature type="compositionally biased region" description="Low complexity" evidence="12">
    <location>
        <begin position="1332"/>
        <end position="1344"/>
    </location>
</feature>
<dbReference type="SMART" id="SM00135">
    <property type="entry name" value="LY"/>
    <property type="match status" value="18"/>
</dbReference>
<name>A0A6A4VWR4_AMPAM</name>
<dbReference type="Gene3D" id="2.10.25.10">
    <property type="entry name" value="Laminin"/>
    <property type="match status" value="1"/>
</dbReference>
<dbReference type="EMBL" id="VIIS01001419">
    <property type="protein sequence ID" value="KAF0298635.1"/>
    <property type="molecule type" value="Genomic_DNA"/>
</dbReference>
<feature type="transmembrane region" description="Helical" evidence="13">
    <location>
        <begin position="1256"/>
        <end position="1278"/>
    </location>
</feature>
<dbReference type="PROSITE" id="PS50068">
    <property type="entry name" value="LDLRA_2"/>
    <property type="match status" value="2"/>
</dbReference>
<dbReference type="SUPFAM" id="SSF57196">
    <property type="entry name" value="EGF/Laminin"/>
    <property type="match status" value="1"/>
</dbReference>
<organism evidence="14 15">
    <name type="scientific">Amphibalanus amphitrite</name>
    <name type="common">Striped barnacle</name>
    <name type="synonym">Balanus amphitrite</name>
    <dbReference type="NCBI Taxonomy" id="1232801"/>
    <lineage>
        <taxon>Eukaryota</taxon>
        <taxon>Metazoa</taxon>
        <taxon>Ecdysozoa</taxon>
        <taxon>Arthropoda</taxon>
        <taxon>Crustacea</taxon>
        <taxon>Multicrustacea</taxon>
        <taxon>Cirripedia</taxon>
        <taxon>Thoracica</taxon>
        <taxon>Thoracicalcarea</taxon>
        <taxon>Balanomorpha</taxon>
        <taxon>Balanoidea</taxon>
        <taxon>Balanidae</taxon>
        <taxon>Amphibalaninae</taxon>
        <taxon>Amphibalanus</taxon>
    </lineage>
</organism>
<keyword evidence="8 14" id="KW-0675">Receptor</keyword>
<comment type="caution">
    <text evidence="10">Lacks conserved residue(s) required for the propagation of feature annotation.</text>
</comment>
<keyword evidence="13" id="KW-1133">Transmembrane helix</keyword>
<dbReference type="FunFam" id="2.120.10.30:FF:000241">
    <property type="entry name" value="Low-density lipoprotein receptor-related protein 6"/>
    <property type="match status" value="2"/>
</dbReference>
<dbReference type="PROSITE" id="PS01209">
    <property type="entry name" value="LDLRA_1"/>
    <property type="match status" value="1"/>
</dbReference>
<keyword evidence="3" id="KW-0254">Endocytosis</keyword>
<sequence>MNIHDAAAVDFNFARREVCWIDIFLGEIKCSNLPGPSRVRPRRVITEWLINPDGLAIDWITGKLYWTDSDTKRIEVANRTGGNRRVLFYDRLDRPRAIALLPSEGLLFWTDWGEIPKIERAGMDGDLSTRSVFVRDDIHWPNGITIDYETKMVYWTEAKKERPQISAQRYDGTGRRVVMEGAELKHPFSVTLFRDRLYWTDWHTRSIHSCKKRNGGDVRTVLGGERGGRGVQPLDVHVFTASRQPAWDGPGPVPCADNNGGCSHLCLLSPGRGVPADRGGGRPRPARTLVLVSYRSETHQRDTLRRPFRRYPSVLTSPRGGAAGPERLIILARRTDLRLISLDTPDHTDIMLPLKGVKQAVAVDYDPIEDQLYWTDEEVANGRVTQRIQRSRLDGTDQETVVVSELHNPDGVAVDWIARNIHWTDTGSNRIEVSRLDGTARKVLISEDLDEPRAIAVDPVAGYMYWSDWSDVRPKIERSALDGSRRHILFDTDLKWPNGIALDFQLRTLYWCDAGKDRIETANMDGSGRRVVLNNKLPHLFGISLLDNFVYWTDWTSRTIERAHKMTGDEREVIVEHLPDLMGLKVVSRTAPTGTNGCWQHNGNCSHLCLNTPDGPSCYCPIGDQSKSIRRISLETPQNDVIIPLSGISDAGFLDFNMRDERIYWTDMKNKSISRAFTNGSGLQKIIQLDTEFPEGMAVDWLAGNIYWSEALGRIEVARVDGSSRRVLLWDNSRSPRSIAVDASAGYLFWADWSAVSSLYRSRLDCTATEQFVTSVNRCDGLTVDHDSGRLFWVDIDSRRIESVQLTGDGRRVVLAGLKQPYTLAVVLCFASPLTADGQRPPHRCGCRSHYQLAADGRRCLPPAEFLLFAQRSRVHRYMTLPGEAPDITLPITHLRNPRALSFDPRNQHLYWADAKTETIRRARDDNTAQVILVHSSSNAVRHRPFDIQVEPYSGVLFWSCAEQNTINVTRLNGSQVGVVVGGPDSADRPRHLALMAEHGLMVWANQGPPARIELCRLDGSRRRPLVADLERPPSALTADPDTQLVYWADLQKVWVTDLNGSARVLVDRSQQKVEGAVRGLAVLGPHLYWVDPKQQLIERVDKHTGEQLSTVVSRTEGLTAIAAVANRTRQMIVSHPCYGVTASPSVRAALTSTTASACTGAQFACNNGQCIERGLACDGVPQCDDRSDETACCGAEPNQFFCHRSQQCVPLRQLCDGVHHCQLGEDELTAVCAGGVSGVPADSLGGRAGRSQHSLLVILAVFAVTALAVSAFVLWWCRCRSGKAEPIEAAAGGGPMAPAAGPSVRPRPAGASRRSGRPRRESVQLSVLSRPGAPASSPVSSAPYDRAHVTGASSSSSGSAGTRYPLEPLNPPPSPATGLHSAAASTAAAGSSHAPTLGSYRYYKLRNRPPPPTPCSTDVCDSGLRHLLRVPVRLGARLGLRVGHVRRGAAAAAAATAAQRGCQTAGQARDTAITATGPGRRRRRRPPSATCCS</sequence>
<feature type="repeat" description="LDL-receptor class B" evidence="11">
    <location>
        <begin position="151"/>
        <end position="196"/>
    </location>
</feature>
<dbReference type="OrthoDB" id="72419at2759"/>
<comment type="subcellular location">
    <subcellularLocation>
        <location evidence="1">Membrane</location>
        <topology evidence="1">Single-pass membrane protein</topology>
    </subcellularLocation>
</comment>
<evidence type="ECO:0000256" key="2">
    <source>
        <dbReference type="ARBA" id="ARBA00022536"/>
    </source>
</evidence>
<dbReference type="InterPro" id="IPR000033">
    <property type="entry name" value="LDLR_classB_rpt"/>
</dbReference>
<evidence type="ECO:0000256" key="6">
    <source>
        <dbReference type="ARBA" id="ARBA00023136"/>
    </source>
</evidence>
<dbReference type="GO" id="GO:0016020">
    <property type="term" value="C:membrane"/>
    <property type="evidence" value="ECO:0007669"/>
    <property type="project" value="UniProtKB-SubCell"/>
</dbReference>
<dbReference type="Proteomes" id="UP000440578">
    <property type="component" value="Unassembled WGS sequence"/>
</dbReference>
<feature type="repeat" description="LDL-receptor class B" evidence="11">
    <location>
        <begin position="507"/>
        <end position="549"/>
    </location>
</feature>
<reference evidence="14 15" key="1">
    <citation type="submission" date="2019-07" db="EMBL/GenBank/DDBJ databases">
        <title>Draft genome assembly of a fouling barnacle, Amphibalanus amphitrite (Darwin, 1854): The first reference genome for Thecostraca.</title>
        <authorList>
            <person name="Kim W."/>
        </authorList>
    </citation>
    <scope>NUCLEOTIDE SEQUENCE [LARGE SCALE GENOMIC DNA]</scope>
    <source>
        <strain evidence="14">SNU_AA5</strain>
        <tissue evidence="14">Soma without cirri and trophi</tissue>
    </source>
</reference>
<evidence type="ECO:0000256" key="8">
    <source>
        <dbReference type="ARBA" id="ARBA00023170"/>
    </source>
</evidence>
<evidence type="ECO:0000256" key="5">
    <source>
        <dbReference type="ARBA" id="ARBA00022737"/>
    </source>
</evidence>
<feature type="repeat" description="LDL-receptor class B" evidence="11">
    <location>
        <begin position="789"/>
        <end position="830"/>
    </location>
</feature>
<dbReference type="PROSITE" id="PS51120">
    <property type="entry name" value="LDLRB"/>
    <property type="match status" value="10"/>
</dbReference>
<feature type="disulfide bond" evidence="10">
    <location>
        <begin position="1178"/>
        <end position="1193"/>
    </location>
</feature>
<dbReference type="Gene3D" id="2.120.10.30">
    <property type="entry name" value="TolB, C-terminal domain"/>
    <property type="match status" value="4"/>
</dbReference>
<evidence type="ECO:0000256" key="3">
    <source>
        <dbReference type="ARBA" id="ARBA00022583"/>
    </source>
</evidence>
<evidence type="ECO:0000256" key="9">
    <source>
        <dbReference type="ARBA" id="ARBA00023180"/>
    </source>
</evidence>
<keyword evidence="13" id="KW-0812">Transmembrane</keyword>
<feature type="region of interest" description="Disordered" evidence="12">
    <location>
        <begin position="1466"/>
        <end position="1494"/>
    </location>
</feature>
<comment type="caution">
    <text evidence="14">The sequence shown here is derived from an EMBL/GenBank/DDBJ whole genome shotgun (WGS) entry which is preliminary data.</text>
</comment>
<feature type="repeat" description="LDL-receptor class B" evidence="11">
    <location>
        <begin position="419"/>
        <end position="461"/>
    </location>
</feature>
<feature type="disulfide bond" evidence="10">
    <location>
        <begin position="1159"/>
        <end position="1171"/>
    </location>
</feature>
<evidence type="ECO:0000256" key="4">
    <source>
        <dbReference type="ARBA" id="ARBA00022729"/>
    </source>
</evidence>
<protein>
    <submittedName>
        <fullName evidence="14">Low-density lipoprotein receptor-related protein 6</fullName>
    </submittedName>
</protein>
<feature type="region of interest" description="Disordered" evidence="12">
    <location>
        <begin position="1289"/>
        <end position="1396"/>
    </location>
</feature>
<gene>
    <name evidence="14" type="primary">LRP6</name>
    <name evidence="14" type="ORF">FJT64_003996</name>
</gene>
<dbReference type="PANTHER" id="PTHR46513">
    <property type="entry name" value="VITELLOGENIN RECEPTOR-LIKE PROTEIN-RELATED-RELATED"/>
    <property type="match status" value="1"/>
</dbReference>
<evidence type="ECO:0000256" key="7">
    <source>
        <dbReference type="ARBA" id="ARBA00023157"/>
    </source>
</evidence>
<dbReference type="Gene3D" id="4.10.400.10">
    <property type="entry name" value="Low-density Lipoprotein Receptor"/>
    <property type="match status" value="2"/>
</dbReference>
<keyword evidence="9" id="KW-0325">Glycoprotein</keyword>
<keyword evidence="4" id="KW-0732">Signal</keyword>
<feature type="repeat" description="LDL-receptor class B" evidence="11">
    <location>
        <begin position="105"/>
        <end position="150"/>
    </location>
</feature>
<evidence type="ECO:0000256" key="1">
    <source>
        <dbReference type="ARBA" id="ARBA00004167"/>
    </source>
</evidence>
<dbReference type="InterPro" id="IPR023415">
    <property type="entry name" value="LDLR_class-A_CS"/>
</dbReference>
<feature type="compositionally biased region" description="Low complexity" evidence="12">
    <location>
        <begin position="1352"/>
        <end position="1368"/>
    </location>
</feature>
<dbReference type="Pfam" id="PF00058">
    <property type="entry name" value="Ldl_recept_b"/>
    <property type="match status" value="7"/>
</dbReference>
<dbReference type="InterPro" id="IPR036055">
    <property type="entry name" value="LDL_receptor-like_sf"/>
</dbReference>
<keyword evidence="14" id="KW-0449">Lipoprotein</keyword>
<feature type="repeat" description="LDL-receptor class B" evidence="11">
    <location>
        <begin position="661"/>
        <end position="703"/>
    </location>
</feature>
<feature type="compositionally biased region" description="Low complexity" evidence="12">
    <location>
        <begin position="1377"/>
        <end position="1395"/>
    </location>
</feature>